<dbReference type="CDD" id="cd07012">
    <property type="entry name" value="PBP2_Bug_TTT"/>
    <property type="match status" value="1"/>
</dbReference>
<dbReference type="InterPro" id="IPR042100">
    <property type="entry name" value="Bug_dom1"/>
</dbReference>
<feature type="chain" id="PRO_5008536248" description="Tripartite tricarboxylate transporter substrate binding protein" evidence="2">
    <location>
        <begin position="31"/>
        <end position="331"/>
    </location>
</feature>
<reference evidence="3" key="1">
    <citation type="submission" date="2016-07" db="EMBL/GenBank/DDBJ databases">
        <title>Microvirga ossetica sp. nov. a new species of rhizobia isolated from root nodules of the legume species Vicia alpestris Steven originated from North Ossetia region in the Caucasus.</title>
        <authorList>
            <person name="Safronova V.I."/>
            <person name="Kuznetsova I.G."/>
            <person name="Sazanova A.L."/>
            <person name="Belimov A."/>
            <person name="Andronov E."/>
            <person name="Osledkin Y.S."/>
            <person name="Onishchuk O.P."/>
            <person name="Kurchak O.N."/>
            <person name="Shaposhnikov A.I."/>
            <person name="Willems A."/>
            <person name="Tikhonovich I.A."/>
        </authorList>
    </citation>
    <scope>NUCLEOTIDE SEQUENCE [LARGE SCALE GENOMIC DNA]</scope>
    <source>
        <strain evidence="3">V5/3M</strain>
        <plasmid evidence="3">unnamed2</plasmid>
    </source>
</reference>
<dbReference type="Gene3D" id="3.40.190.10">
    <property type="entry name" value="Periplasmic binding protein-like II"/>
    <property type="match status" value="1"/>
</dbReference>
<feature type="signal peptide" evidence="2">
    <location>
        <begin position="1"/>
        <end position="30"/>
    </location>
</feature>
<comment type="similarity">
    <text evidence="1">Belongs to the UPF0065 (bug) family.</text>
</comment>
<dbReference type="SUPFAM" id="SSF53850">
    <property type="entry name" value="Periplasmic binding protein-like II"/>
    <property type="match status" value="1"/>
</dbReference>
<dbReference type="InterPro" id="IPR005064">
    <property type="entry name" value="BUG"/>
</dbReference>
<proteinExistence type="inferred from homology"/>
<dbReference type="EMBL" id="CP016619">
    <property type="protein sequence ID" value="ANY84081.1"/>
    <property type="molecule type" value="Genomic_DNA"/>
</dbReference>
<organism evidence="3">
    <name type="scientific">Microvirga ossetica</name>
    <dbReference type="NCBI Taxonomy" id="1882682"/>
    <lineage>
        <taxon>Bacteria</taxon>
        <taxon>Pseudomonadati</taxon>
        <taxon>Pseudomonadota</taxon>
        <taxon>Alphaproteobacteria</taxon>
        <taxon>Hyphomicrobiales</taxon>
        <taxon>Methylobacteriaceae</taxon>
        <taxon>Microvirga</taxon>
    </lineage>
</organism>
<gene>
    <name evidence="3" type="ORF">BB934_38135</name>
</gene>
<sequence length="331" mass="34822">MLKNGISRRALLVGSAVLSAALIGPGTAGAQAAYPSRPVRFVIGFPAGGASDTVARHLGAELSKSLGQQFVVESKPGASGNIATQSLIGAPADGHTIYLAQIVLATNPFTMDVGYDPQKDLTMVTQITSIPVVMLTHPRSGLKTVQDVVAAAKAKNGELKFGGVYGTSSHLAPELLARDQNFKFKLVPYRGGALAVQALMSGEVDVVFDLMSATLKGLLDSGTLHGVAMMQDTPVKGFEKIPTASSAGVTPAGFFRSWMGICVKAGTPQPIVDKLHAATLAALDKPDLRKKLEDLGNEVETSASPAEFQKYYLEEITRFGDLIKVIGYKPQ</sequence>
<dbReference type="PANTHER" id="PTHR42928:SF5">
    <property type="entry name" value="BLR1237 PROTEIN"/>
    <property type="match status" value="1"/>
</dbReference>
<evidence type="ECO:0000256" key="2">
    <source>
        <dbReference type="SAM" id="SignalP"/>
    </source>
</evidence>
<evidence type="ECO:0000256" key="1">
    <source>
        <dbReference type="ARBA" id="ARBA00006987"/>
    </source>
</evidence>
<dbReference type="PROSITE" id="PS51318">
    <property type="entry name" value="TAT"/>
    <property type="match status" value="1"/>
</dbReference>
<dbReference type="AlphaFoldDB" id="A0A1B2EVV0"/>
<dbReference type="PANTHER" id="PTHR42928">
    <property type="entry name" value="TRICARBOXYLATE-BINDING PROTEIN"/>
    <property type="match status" value="1"/>
</dbReference>
<keyword evidence="2" id="KW-0732">Signal</keyword>
<keyword evidence="3" id="KW-0614">Plasmid</keyword>
<evidence type="ECO:0008006" key="4">
    <source>
        <dbReference type="Google" id="ProtNLM"/>
    </source>
</evidence>
<dbReference type="Pfam" id="PF03401">
    <property type="entry name" value="TctC"/>
    <property type="match status" value="1"/>
</dbReference>
<geneLocation type="plasmid" evidence="3">
    <name>unnamed2</name>
</geneLocation>
<accession>A0A1B2EVV0</accession>
<dbReference type="Gene3D" id="3.40.190.150">
    <property type="entry name" value="Bordetella uptake gene, domain 1"/>
    <property type="match status" value="1"/>
</dbReference>
<dbReference type="InterPro" id="IPR006311">
    <property type="entry name" value="TAT_signal"/>
</dbReference>
<name>A0A1B2EVV0_9HYPH</name>
<dbReference type="PIRSF" id="PIRSF017082">
    <property type="entry name" value="YflP"/>
    <property type="match status" value="1"/>
</dbReference>
<dbReference type="KEGG" id="moc:BB934_38135"/>
<protein>
    <recommendedName>
        <fullName evidence="4">Tripartite tricarboxylate transporter substrate binding protein</fullName>
    </recommendedName>
</protein>
<evidence type="ECO:0000313" key="3">
    <source>
        <dbReference type="EMBL" id="ANY84081.1"/>
    </source>
</evidence>